<dbReference type="GO" id="GO:0003959">
    <property type="term" value="F:NADPH dehydrogenase activity"/>
    <property type="evidence" value="ECO:0007669"/>
    <property type="project" value="InterPro"/>
</dbReference>
<proteinExistence type="predicted"/>
<comment type="cofactor">
    <cofactor evidence="1">
        <name>FMN</name>
        <dbReference type="ChEBI" id="CHEBI:58210"/>
    </cofactor>
</comment>
<evidence type="ECO:0000256" key="2">
    <source>
        <dbReference type="ARBA" id="ARBA00022630"/>
    </source>
</evidence>
<keyword evidence="8" id="KW-1185">Reference proteome</keyword>
<dbReference type="InterPro" id="IPR001155">
    <property type="entry name" value="OxRdtase_FMN_N"/>
</dbReference>
<name>A0A2A9DW14_9MICO</name>
<keyword evidence="5" id="KW-0560">Oxidoreductase</keyword>
<dbReference type="GO" id="GO:0050661">
    <property type="term" value="F:NADP binding"/>
    <property type="evidence" value="ECO:0007669"/>
    <property type="project" value="InterPro"/>
</dbReference>
<protein>
    <submittedName>
        <fullName evidence="7">2,4-dienoyl-CoA reductase-like NADH-dependent reductase (Old Yellow Enzyme family)</fullName>
    </submittedName>
</protein>
<dbReference type="Pfam" id="PF00724">
    <property type="entry name" value="Oxidored_FMN"/>
    <property type="match status" value="1"/>
</dbReference>
<reference evidence="7 8" key="1">
    <citation type="submission" date="2017-10" db="EMBL/GenBank/DDBJ databases">
        <title>Sequencing the genomes of 1000 actinobacteria strains.</title>
        <authorList>
            <person name="Klenk H.-P."/>
        </authorList>
    </citation>
    <scope>NUCLEOTIDE SEQUENCE [LARGE SCALE GENOMIC DNA]</scope>
    <source>
        <strain evidence="7 8">DSM 21798</strain>
    </source>
</reference>
<keyword evidence="2" id="KW-0285">Flavoprotein</keyword>
<dbReference type="PANTHER" id="PTHR43303">
    <property type="entry name" value="NADPH DEHYDROGENASE C23G7.10C-RELATED"/>
    <property type="match status" value="1"/>
</dbReference>
<dbReference type="EMBL" id="PDJE01000001">
    <property type="protein sequence ID" value="PFG30878.1"/>
    <property type="molecule type" value="Genomic_DNA"/>
</dbReference>
<dbReference type="Proteomes" id="UP000221369">
    <property type="component" value="Unassembled WGS sequence"/>
</dbReference>
<sequence length="365" mass="38447">MPTTSDSPKLFTPISVGTTTIRNRVWLSPMCQYSCPGRDGMPNNWHFAHLTSFAAGGFGLVMTEATAVVPEGRISDRDTGIWSSAQAEAWAQVVAGIHERGATAGIQLAHAGRKASTYSPWGETASGTIPTDAGGWQTVAPSPLAFGRLDAPRQLDLTEIDALVDAFADAATRSIAAGFDVVEIHAAHGYLLHQFLSPAANERTDEYGGSPENRARLLIRVIEAVRASIGDAALMVRLSGTDWSDSEGERWDADACAAVAARAEAAGADAFDVSSGGILAHPDIPLAPGYQVQFATRVREAVSVPVSAVGLIDDAACAEQIVTSERADAVMLGRSALRNPQRVNEWAATLGAAASFVPGQYERAY</sequence>
<feature type="domain" description="NADH:flavin oxidoreductase/NADH oxidase N-terminal" evidence="6">
    <location>
        <begin position="9"/>
        <end position="343"/>
    </location>
</feature>
<evidence type="ECO:0000313" key="7">
    <source>
        <dbReference type="EMBL" id="PFG30878.1"/>
    </source>
</evidence>
<dbReference type="InterPro" id="IPR013785">
    <property type="entry name" value="Aldolase_TIM"/>
</dbReference>
<dbReference type="CDD" id="cd02932">
    <property type="entry name" value="OYE_YqiM_FMN"/>
    <property type="match status" value="1"/>
</dbReference>
<evidence type="ECO:0000256" key="1">
    <source>
        <dbReference type="ARBA" id="ARBA00001917"/>
    </source>
</evidence>
<evidence type="ECO:0000256" key="5">
    <source>
        <dbReference type="ARBA" id="ARBA00023002"/>
    </source>
</evidence>
<gene>
    <name evidence="7" type="ORF">ATJ78_1820</name>
</gene>
<dbReference type="Gene3D" id="3.20.20.70">
    <property type="entry name" value="Aldolase class I"/>
    <property type="match status" value="1"/>
</dbReference>
<comment type="caution">
    <text evidence="7">The sequence shown here is derived from an EMBL/GenBank/DDBJ whole genome shotgun (WGS) entry which is preliminary data.</text>
</comment>
<evidence type="ECO:0000256" key="4">
    <source>
        <dbReference type="ARBA" id="ARBA00022857"/>
    </source>
</evidence>
<dbReference type="AlphaFoldDB" id="A0A2A9DW14"/>
<dbReference type="RefSeq" id="WP_098407289.1">
    <property type="nucleotide sequence ID" value="NZ_PDJE01000001.1"/>
</dbReference>
<evidence type="ECO:0000313" key="8">
    <source>
        <dbReference type="Proteomes" id="UP000221369"/>
    </source>
</evidence>
<dbReference type="SUPFAM" id="SSF51395">
    <property type="entry name" value="FMN-linked oxidoreductases"/>
    <property type="match status" value="1"/>
</dbReference>
<dbReference type="PANTHER" id="PTHR43303:SF4">
    <property type="entry name" value="NADPH DEHYDROGENASE C23G7.10C-RELATED"/>
    <property type="match status" value="1"/>
</dbReference>
<dbReference type="GO" id="GO:0010181">
    <property type="term" value="F:FMN binding"/>
    <property type="evidence" value="ECO:0007669"/>
    <property type="project" value="InterPro"/>
</dbReference>
<keyword evidence="4" id="KW-0521">NADP</keyword>
<dbReference type="InterPro" id="IPR044152">
    <property type="entry name" value="YqjM-like"/>
</dbReference>
<evidence type="ECO:0000259" key="6">
    <source>
        <dbReference type="Pfam" id="PF00724"/>
    </source>
</evidence>
<keyword evidence="3" id="KW-0288">FMN</keyword>
<accession>A0A2A9DW14</accession>
<evidence type="ECO:0000256" key="3">
    <source>
        <dbReference type="ARBA" id="ARBA00022643"/>
    </source>
</evidence>
<organism evidence="7 8">
    <name type="scientific">Paramicrobacterium agarici</name>
    <dbReference type="NCBI Taxonomy" id="630514"/>
    <lineage>
        <taxon>Bacteria</taxon>
        <taxon>Bacillati</taxon>
        <taxon>Actinomycetota</taxon>
        <taxon>Actinomycetes</taxon>
        <taxon>Micrococcales</taxon>
        <taxon>Microbacteriaceae</taxon>
        <taxon>Paramicrobacterium</taxon>
    </lineage>
</organism>